<feature type="compositionally biased region" description="Basic and acidic residues" evidence="1">
    <location>
        <begin position="551"/>
        <end position="566"/>
    </location>
</feature>
<accession>A0A3S2MCK8</accession>
<sequence length="893" mass="99204">MELWSDNQGLCHSYSRFGTLPGRRTSQNYDSVHSPLYYKDQQDPNRESGYWTMPGPRTAGALHEYENWKSPELTSSSHFPFAPDRREDHHHLPPEEYQRWEAHGREWPTSHRAARDYERGFLSEGWQRRWEHSSPTCYNREVSAKKRDSSYRELEAWAARYSHSLPRKRQMDEQRGACKAPVESSRSLERSGADLRVQHPPGLWDRQAGDTETQSLPLCVSHENKQSSGKESDIPVVDQTPKMSDEVDFRAPAHTERSEAAQMETLIPAEKDTASIERAEADEEESGRSAQPVAVKYPLWREPSFTNRTEAATKNGKPDLEQRDAAKVSDEEMDAEQKDKDTEDSKGLLVIDTTCVVVKVQMIPSLKKEHVHYLAGNTQTTAASEDVTTDQNTKDIPLKTRSSSCVKRSASPDKDEKAENTIQSPLPVCITEQQQEDGSNVEDPEKPASSLSEQPSENTTSEHFSEDPRVQQPQEKIRAEESGEDAMDRQPANHQTPEKPPEKIQTAEDEQFPEDPADGKVSEDDVEEGQSLETQDSIKEQDEDSEDLVECQERAADASEEVKEIDGGSLAEPETSEELQLETISDECTNEQTQNETESSQLSSSMSGSEEDHLLSPSPPLDIAANAAVSSEDEKTSNLPEEEVNGESLGADASEEEAFQNQTEPQKSVCAAAVTDNQQPNQAFEKTDRFEASNADLLQTPECDLTEDDVNSDSSTLFDESASNEPPSSPRGPCESEAQVIPLDEDLVHSQAEEDLQVSSSSLSSSPHLLPLSSAPPQDGTFSPGSGDDKEPEYPESLWDVVNRIRKHTAPDSENEEDAASESWDLENAGDNLGAVSSEIFSASQEVSHSEVEEEHEENMTNVDEDALSSCSSDSNVSDDTVIVAEEEKTEEQ</sequence>
<name>A0A3S2MCK8_ORYJA</name>
<protein>
    <submittedName>
        <fullName evidence="2">Uncharacterized protein</fullName>
    </submittedName>
</protein>
<proteinExistence type="predicted"/>
<feature type="region of interest" description="Disordered" evidence="1">
    <location>
        <begin position="14"/>
        <end position="55"/>
    </location>
</feature>
<feature type="compositionally biased region" description="Polar residues" evidence="1">
    <location>
        <begin position="449"/>
        <end position="462"/>
    </location>
</feature>
<feature type="compositionally biased region" description="Low complexity" evidence="1">
    <location>
        <begin position="759"/>
        <end position="777"/>
    </location>
</feature>
<feature type="compositionally biased region" description="Basic and acidic residues" evidence="1">
    <location>
        <begin position="410"/>
        <end position="419"/>
    </location>
</feature>
<feature type="compositionally biased region" description="Acidic residues" evidence="1">
    <location>
        <begin position="574"/>
        <end position="589"/>
    </location>
</feature>
<feature type="compositionally biased region" description="Polar residues" evidence="1">
    <location>
        <begin position="712"/>
        <end position="726"/>
    </location>
</feature>
<feature type="compositionally biased region" description="Low complexity" evidence="1">
    <location>
        <begin position="868"/>
        <end position="880"/>
    </location>
</feature>
<organism evidence="2 3">
    <name type="scientific">Oryzias javanicus</name>
    <name type="common">Javanese ricefish</name>
    <name type="synonym">Aplocheilus javanicus</name>
    <dbReference type="NCBI Taxonomy" id="123683"/>
    <lineage>
        <taxon>Eukaryota</taxon>
        <taxon>Metazoa</taxon>
        <taxon>Chordata</taxon>
        <taxon>Craniata</taxon>
        <taxon>Vertebrata</taxon>
        <taxon>Euteleostomi</taxon>
        <taxon>Actinopterygii</taxon>
        <taxon>Neopterygii</taxon>
        <taxon>Teleostei</taxon>
        <taxon>Neoteleostei</taxon>
        <taxon>Acanthomorphata</taxon>
        <taxon>Ovalentaria</taxon>
        <taxon>Atherinomorphae</taxon>
        <taxon>Beloniformes</taxon>
        <taxon>Adrianichthyidae</taxon>
        <taxon>Oryziinae</taxon>
        <taxon>Oryzias</taxon>
    </lineage>
</organism>
<evidence type="ECO:0000313" key="3">
    <source>
        <dbReference type="Proteomes" id="UP000283210"/>
    </source>
</evidence>
<evidence type="ECO:0000256" key="1">
    <source>
        <dbReference type="SAM" id="MobiDB-lite"/>
    </source>
</evidence>
<feature type="region of interest" description="Disordered" evidence="1">
    <location>
        <begin position="166"/>
        <end position="245"/>
    </location>
</feature>
<feature type="region of interest" description="Disordered" evidence="1">
    <location>
        <begin position="383"/>
        <end position="669"/>
    </location>
</feature>
<feature type="region of interest" description="Disordered" evidence="1">
    <location>
        <begin position="692"/>
        <end position="893"/>
    </location>
</feature>
<feature type="compositionally biased region" description="Acidic residues" evidence="1">
    <location>
        <begin position="852"/>
        <end position="867"/>
    </location>
</feature>
<feature type="compositionally biased region" description="Low complexity" evidence="1">
    <location>
        <begin position="590"/>
        <end position="608"/>
    </location>
</feature>
<feature type="compositionally biased region" description="Basic and acidic residues" evidence="1">
    <location>
        <begin position="496"/>
        <end position="506"/>
    </location>
</feature>
<dbReference type="AlphaFoldDB" id="A0A3S2MCK8"/>
<gene>
    <name evidence="2" type="ORF">OJAV_G00041010</name>
</gene>
<dbReference type="EMBL" id="CM012441">
    <property type="protein sequence ID" value="RVE72725.1"/>
    <property type="molecule type" value="Genomic_DNA"/>
</dbReference>
<feature type="compositionally biased region" description="Basic and acidic residues" evidence="1">
    <location>
        <begin position="186"/>
        <end position="197"/>
    </location>
</feature>
<dbReference type="OrthoDB" id="9900378at2759"/>
<feature type="compositionally biased region" description="Acidic residues" evidence="1">
    <location>
        <begin position="541"/>
        <end position="550"/>
    </location>
</feature>
<dbReference type="Proteomes" id="UP000283210">
    <property type="component" value="Chromosome 5"/>
</dbReference>
<keyword evidence="3" id="KW-1185">Reference proteome</keyword>
<reference evidence="2 3" key="2">
    <citation type="submission" date="2019-01" db="EMBL/GenBank/DDBJ databases">
        <title>A chromosome length genome reference of the Java medaka (oryzias javanicus).</title>
        <authorList>
            <person name="Herpin A."/>
            <person name="Takehana Y."/>
            <person name="Naruse K."/>
            <person name="Ansai S."/>
            <person name="Kawaguchi M."/>
        </authorList>
    </citation>
    <scope>NUCLEOTIDE SEQUENCE [LARGE SCALE GENOMIC DNA]</scope>
    <source>
        <strain evidence="2">RS831</strain>
        <tissue evidence="2">Whole body</tissue>
    </source>
</reference>
<feature type="compositionally biased region" description="Basic and acidic residues" evidence="1">
    <location>
        <begin position="222"/>
        <end position="233"/>
    </location>
</feature>
<feature type="compositionally biased region" description="Basic and acidic residues" evidence="1">
    <location>
        <begin position="316"/>
        <end position="344"/>
    </location>
</feature>
<feature type="compositionally biased region" description="Acidic residues" evidence="1">
    <location>
        <begin position="507"/>
        <end position="516"/>
    </location>
</feature>
<feature type="region of interest" description="Disordered" evidence="1">
    <location>
        <begin position="306"/>
        <end position="344"/>
    </location>
</feature>
<evidence type="ECO:0000313" key="2">
    <source>
        <dbReference type="EMBL" id="RVE72725.1"/>
    </source>
</evidence>
<reference evidence="2 3" key="1">
    <citation type="submission" date="2018-11" db="EMBL/GenBank/DDBJ databases">
        <authorList>
            <person name="Lopez-Roques C."/>
            <person name="Donnadieu C."/>
            <person name="Bouchez O."/>
            <person name="Klopp C."/>
            <person name="Cabau C."/>
            <person name="Zahm M."/>
        </authorList>
    </citation>
    <scope>NUCLEOTIDE SEQUENCE [LARGE SCALE GENOMIC DNA]</scope>
    <source>
        <strain evidence="2">RS831</strain>
        <tissue evidence="2">Whole body</tissue>
    </source>
</reference>
<feature type="compositionally biased region" description="Basic and acidic residues" evidence="1">
    <location>
        <begin position="463"/>
        <end position="481"/>
    </location>
</feature>